<dbReference type="AlphaFoldDB" id="A0A5N7BCS6"/>
<dbReference type="SUPFAM" id="SSF56300">
    <property type="entry name" value="Metallo-dependent phosphatases"/>
    <property type="match status" value="1"/>
</dbReference>
<dbReference type="EMBL" id="ML736192">
    <property type="protein sequence ID" value="KAE8379571.1"/>
    <property type="molecule type" value="Genomic_DNA"/>
</dbReference>
<sequence>MTRPSTSFQVLSDLHLELNLQYHCYDIPICADHLILAGDIGRLADYDEYRKFLQKQTDRFKYVFLVLGNHEFYNGTFATGLEKPQQLEREPCFEGRLIVLHRKRYDVPQEIVQMKVKDFQKIEAWSVDDHNANYDADLAWLLNEINSTHLENGTVGTRREQKSILVVTHHAPLLRATSSPQHVGSPWSVAFATDVLPQIPDGVDVWVFGHTHYSTDFMEGEVRVMSNQRGYALPWNTSKKTQDEFDVKKVIRVS</sequence>
<dbReference type="Proteomes" id="UP000326198">
    <property type="component" value="Unassembled WGS sequence"/>
</dbReference>
<dbReference type="PANTHER" id="PTHR37844:SF2">
    <property type="entry name" value="SER_THR PROTEIN PHOSPHATASE SUPERFAMILY (AFU_ORTHOLOGUE AFUA_1G14840)"/>
    <property type="match status" value="1"/>
</dbReference>
<dbReference type="OrthoDB" id="550558at2759"/>
<proteinExistence type="predicted"/>
<name>A0A5N7BCS6_9EURO</name>
<evidence type="ECO:0000259" key="1">
    <source>
        <dbReference type="Pfam" id="PF00149"/>
    </source>
</evidence>
<accession>A0A5N7BCS6</accession>
<dbReference type="InterPro" id="IPR029052">
    <property type="entry name" value="Metallo-depent_PP-like"/>
</dbReference>
<dbReference type="InterPro" id="IPR004843">
    <property type="entry name" value="Calcineurin-like_PHP"/>
</dbReference>
<gene>
    <name evidence="2" type="ORF">BDV26DRAFT_291170</name>
</gene>
<dbReference type="PANTHER" id="PTHR37844">
    <property type="entry name" value="SER/THR PROTEIN PHOSPHATASE SUPERFAMILY (AFU_ORTHOLOGUE AFUA_1G14840)"/>
    <property type="match status" value="1"/>
</dbReference>
<dbReference type="Gene3D" id="3.60.21.10">
    <property type="match status" value="1"/>
</dbReference>
<feature type="domain" description="Calcineurin-like phosphoesterase" evidence="1">
    <location>
        <begin position="10"/>
        <end position="213"/>
    </location>
</feature>
<reference evidence="2 3" key="1">
    <citation type="submission" date="2019-04" db="EMBL/GenBank/DDBJ databases">
        <title>Friends and foes A comparative genomics studyof 23 Aspergillus species from section Flavi.</title>
        <authorList>
            <consortium name="DOE Joint Genome Institute"/>
            <person name="Kjaerbolling I."/>
            <person name="Vesth T."/>
            <person name="Frisvad J.C."/>
            <person name="Nybo J.L."/>
            <person name="Theobald S."/>
            <person name="Kildgaard S."/>
            <person name="Isbrandt T."/>
            <person name="Kuo A."/>
            <person name="Sato A."/>
            <person name="Lyhne E.K."/>
            <person name="Kogle M.E."/>
            <person name="Wiebenga A."/>
            <person name="Kun R.S."/>
            <person name="Lubbers R.J."/>
            <person name="Makela M.R."/>
            <person name="Barry K."/>
            <person name="Chovatia M."/>
            <person name="Clum A."/>
            <person name="Daum C."/>
            <person name="Haridas S."/>
            <person name="He G."/>
            <person name="LaButti K."/>
            <person name="Lipzen A."/>
            <person name="Mondo S."/>
            <person name="Riley R."/>
            <person name="Salamov A."/>
            <person name="Simmons B.A."/>
            <person name="Magnuson J.K."/>
            <person name="Henrissat B."/>
            <person name="Mortensen U.H."/>
            <person name="Larsen T.O."/>
            <person name="Devries R.P."/>
            <person name="Grigoriev I.V."/>
            <person name="Machida M."/>
            <person name="Baker S.E."/>
            <person name="Andersen M.R."/>
        </authorList>
    </citation>
    <scope>NUCLEOTIDE SEQUENCE [LARGE SCALE GENOMIC DNA]</scope>
    <source>
        <strain evidence="2 3">IBT 29228</strain>
    </source>
</reference>
<dbReference type="Pfam" id="PF00149">
    <property type="entry name" value="Metallophos"/>
    <property type="match status" value="1"/>
</dbReference>
<keyword evidence="3" id="KW-1185">Reference proteome</keyword>
<protein>
    <submittedName>
        <fullName evidence="2">Calcineurin-like phosphoesterase</fullName>
    </submittedName>
</protein>
<dbReference type="GO" id="GO:0016787">
    <property type="term" value="F:hydrolase activity"/>
    <property type="evidence" value="ECO:0007669"/>
    <property type="project" value="InterPro"/>
</dbReference>
<organism evidence="2 3">
    <name type="scientific">Aspergillus bertholletiae</name>
    <dbReference type="NCBI Taxonomy" id="1226010"/>
    <lineage>
        <taxon>Eukaryota</taxon>
        <taxon>Fungi</taxon>
        <taxon>Dikarya</taxon>
        <taxon>Ascomycota</taxon>
        <taxon>Pezizomycotina</taxon>
        <taxon>Eurotiomycetes</taxon>
        <taxon>Eurotiomycetidae</taxon>
        <taxon>Eurotiales</taxon>
        <taxon>Aspergillaceae</taxon>
        <taxon>Aspergillus</taxon>
        <taxon>Aspergillus subgen. Circumdati</taxon>
    </lineage>
</organism>
<evidence type="ECO:0000313" key="3">
    <source>
        <dbReference type="Proteomes" id="UP000326198"/>
    </source>
</evidence>
<evidence type="ECO:0000313" key="2">
    <source>
        <dbReference type="EMBL" id="KAE8379571.1"/>
    </source>
</evidence>